<sequence>MKCDCIVFGHGYNGAVLALEWQGEEFVEIYPSPVILEKRIKDSAKKDALSQKKEKFFIISLISRIDNARYLLAHAEGEHVEDIDIHILTARPRPKPLSLED</sequence>
<reference evidence="1 2" key="1">
    <citation type="journal article" date="2017" name="Int. J. Syst. Evol. Microbiol.">
        <title>Rouxiella badensis sp. nov. and Rouxiella silvae sp. nov. isolated from peat bog soil in Germany and emendation of the genus description.</title>
        <authorList>
            <person name="Le Fleche-Mateos A."/>
            <person name="Kugler J.H."/>
            <person name="Hansen S.H."/>
            <person name="Syldatk C."/>
            <person name="Hausmann R."/>
            <person name="Lomprez F."/>
            <person name="Vandenbogaert M."/>
            <person name="Manuguerra J.C."/>
            <person name="Grimont P.A."/>
        </authorList>
    </citation>
    <scope>NUCLEOTIDE SEQUENCE [LARGE SCALE GENOMIC DNA]</scope>
    <source>
        <strain evidence="1 2">213</strain>
    </source>
</reference>
<dbReference type="EMBL" id="MRWD01000035">
    <property type="protein sequence ID" value="ORJ20486.1"/>
    <property type="molecule type" value="Genomic_DNA"/>
</dbReference>
<organism evidence="1 2">
    <name type="scientific">Rouxiella silvae</name>
    <dbReference type="NCBI Taxonomy" id="1646373"/>
    <lineage>
        <taxon>Bacteria</taxon>
        <taxon>Pseudomonadati</taxon>
        <taxon>Pseudomonadota</taxon>
        <taxon>Gammaproteobacteria</taxon>
        <taxon>Enterobacterales</taxon>
        <taxon>Yersiniaceae</taxon>
        <taxon>Rouxiella</taxon>
    </lineage>
</organism>
<gene>
    <name evidence="1" type="ORF">BS639_14915</name>
</gene>
<proteinExistence type="predicted"/>
<name>A0ABX3TZ22_9GAMM</name>
<protein>
    <submittedName>
        <fullName evidence="1">Uncharacterized protein</fullName>
    </submittedName>
</protein>
<accession>A0ABX3TZ22</accession>
<keyword evidence="2" id="KW-1185">Reference proteome</keyword>
<comment type="caution">
    <text evidence="1">The sequence shown here is derived from an EMBL/GenBank/DDBJ whole genome shotgun (WGS) entry which is preliminary data.</text>
</comment>
<evidence type="ECO:0000313" key="2">
    <source>
        <dbReference type="Proteomes" id="UP000192722"/>
    </source>
</evidence>
<evidence type="ECO:0000313" key="1">
    <source>
        <dbReference type="EMBL" id="ORJ20486.1"/>
    </source>
</evidence>
<dbReference type="Proteomes" id="UP000192722">
    <property type="component" value="Unassembled WGS sequence"/>
</dbReference>